<accession>A0A8H5ZK47</accession>
<reference evidence="11" key="1">
    <citation type="submission" date="2019-11" db="EMBL/GenBank/DDBJ databases">
        <title>Bipolaris sorokiniana Genome sequencing.</title>
        <authorList>
            <person name="Wang H."/>
        </authorList>
    </citation>
    <scope>NUCLEOTIDE SEQUENCE</scope>
</reference>
<dbReference type="AlphaFoldDB" id="A0A8H5ZK47"/>
<keyword evidence="6" id="KW-0238">DNA-binding</keyword>
<evidence type="ECO:0000313" key="11">
    <source>
        <dbReference type="EMBL" id="KAF5852068.1"/>
    </source>
</evidence>
<dbReference type="InterPro" id="IPR051055">
    <property type="entry name" value="PIF1_helicase"/>
</dbReference>
<sequence length="522" mass="57374">MFKQAVQAHDAIASSSPSNGACKQASLGNAFNRTGPTQTSSAQTLGYGAKQNNTVGQQRVSGPPTQGTKRTSSGLSKSLSSHDGEFEYPTLSIGGIDKENELPAAFHAPSTGSGILETALFDEDDFDSDVDLDVEDPATKGTVTYPTLPSVPSTISGDSGYNSRAQTADTKSEVDSSQPIPWSSSPIEHFKTPKKSEPLRVKRRTLPWQQPQKAQPLQEEDKEDEVEPPKKKQSVEPEKAVSTPAPKDSNSKYYWNTTPSGLKQQQKAFRENMKAQAKPTQGTDDVIKEVIKTKKKNTVARIFLSEEQQNVLKLVVDYKKSVFFTGSAVFAGMLNEMREGRLTPESISRFKQLERPLPTEDQSVEATELFPTRQEVDRANTTRMHQLHGNTFTFEARDGGTITNKEQRDRLLQSCMVPEQIHLKKGAQVMLVKNMDETLVNGSLGKITGFMTEQMFNVYKEDEEGFLENGPSDATLKTEMAKSSLGLNTNQVSAEHVESKAKSKTILGKMQAAKSKRAGNDD</sequence>
<feature type="compositionally biased region" description="Polar residues" evidence="9">
    <location>
        <begin position="141"/>
        <end position="169"/>
    </location>
</feature>
<feature type="compositionally biased region" description="Basic and acidic residues" evidence="9">
    <location>
        <begin position="188"/>
        <end position="200"/>
    </location>
</feature>
<feature type="compositionally biased region" description="Basic and acidic residues" evidence="9">
    <location>
        <begin position="227"/>
        <end position="239"/>
    </location>
</feature>
<evidence type="ECO:0000259" key="10">
    <source>
        <dbReference type="Pfam" id="PF21530"/>
    </source>
</evidence>
<keyword evidence="4" id="KW-0347">Helicase</keyword>
<dbReference type="EMBL" id="WNKQ01000004">
    <property type="protein sequence ID" value="KAF5852068.1"/>
    <property type="molecule type" value="Genomic_DNA"/>
</dbReference>
<feature type="domain" description="DNA helicase Pif1-like 2B" evidence="10">
    <location>
        <begin position="409"/>
        <end position="450"/>
    </location>
</feature>
<keyword evidence="1" id="KW-0547">Nucleotide-binding</keyword>
<keyword evidence="8" id="KW-0413">Isomerase</keyword>
<feature type="compositionally biased region" description="Polar residues" evidence="9">
    <location>
        <begin position="251"/>
        <end position="267"/>
    </location>
</feature>
<keyword evidence="7" id="KW-0234">DNA repair</keyword>
<evidence type="ECO:0000256" key="4">
    <source>
        <dbReference type="ARBA" id="ARBA00022806"/>
    </source>
</evidence>
<evidence type="ECO:0000256" key="7">
    <source>
        <dbReference type="ARBA" id="ARBA00023204"/>
    </source>
</evidence>
<feature type="compositionally biased region" description="Polar residues" evidence="9">
    <location>
        <begin position="13"/>
        <end position="66"/>
    </location>
</feature>
<protein>
    <recommendedName>
        <fullName evidence="10">DNA helicase Pif1-like 2B domain-containing protein</fullName>
    </recommendedName>
</protein>
<feature type="region of interest" description="Disordered" evidence="9">
    <location>
        <begin position="128"/>
        <end position="281"/>
    </location>
</feature>
<feature type="compositionally biased region" description="Low complexity" evidence="9">
    <location>
        <begin position="176"/>
        <end position="187"/>
    </location>
</feature>
<evidence type="ECO:0000256" key="9">
    <source>
        <dbReference type="SAM" id="MobiDB-lite"/>
    </source>
</evidence>
<dbReference type="InterPro" id="IPR049163">
    <property type="entry name" value="Pif1-like_2B_dom"/>
</dbReference>
<keyword evidence="2" id="KW-0227">DNA damage</keyword>
<feature type="region of interest" description="Disordered" evidence="9">
    <location>
        <begin position="1"/>
        <end position="86"/>
    </location>
</feature>
<gene>
    <name evidence="11" type="ORF">GGP41_000831</name>
</gene>
<evidence type="ECO:0000256" key="5">
    <source>
        <dbReference type="ARBA" id="ARBA00022840"/>
    </source>
</evidence>
<evidence type="ECO:0000313" key="12">
    <source>
        <dbReference type="Proteomes" id="UP000624244"/>
    </source>
</evidence>
<comment type="caution">
    <text evidence="11">The sequence shown here is derived from an EMBL/GenBank/DDBJ whole genome shotgun (WGS) entry which is preliminary data.</text>
</comment>
<organism evidence="11 12">
    <name type="scientific">Cochliobolus sativus</name>
    <name type="common">Common root rot and spot blotch fungus</name>
    <name type="synonym">Bipolaris sorokiniana</name>
    <dbReference type="NCBI Taxonomy" id="45130"/>
    <lineage>
        <taxon>Eukaryota</taxon>
        <taxon>Fungi</taxon>
        <taxon>Dikarya</taxon>
        <taxon>Ascomycota</taxon>
        <taxon>Pezizomycotina</taxon>
        <taxon>Dothideomycetes</taxon>
        <taxon>Pleosporomycetidae</taxon>
        <taxon>Pleosporales</taxon>
        <taxon>Pleosporineae</taxon>
        <taxon>Pleosporaceae</taxon>
        <taxon>Bipolaris</taxon>
    </lineage>
</organism>
<keyword evidence="3" id="KW-0378">Hydrolase</keyword>
<feature type="compositionally biased region" description="Low complexity" evidence="9">
    <location>
        <begin position="67"/>
        <end position="79"/>
    </location>
</feature>
<dbReference type="PANTHER" id="PTHR47642:SF5">
    <property type="entry name" value="ATP-DEPENDENT DNA HELICASE"/>
    <property type="match status" value="1"/>
</dbReference>
<dbReference type="PANTHER" id="PTHR47642">
    <property type="entry name" value="ATP-DEPENDENT DNA HELICASE"/>
    <property type="match status" value="1"/>
</dbReference>
<dbReference type="Pfam" id="PF21530">
    <property type="entry name" value="Pif1_2B_dom"/>
    <property type="match status" value="1"/>
</dbReference>
<evidence type="ECO:0000256" key="1">
    <source>
        <dbReference type="ARBA" id="ARBA00022741"/>
    </source>
</evidence>
<evidence type="ECO:0000256" key="8">
    <source>
        <dbReference type="ARBA" id="ARBA00023235"/>
    </source>
</evidence>
<feature type="region of interest" description="Disordered" evidence="9">
    <location>
        <begin position="487"/>
        <end position="522"/>
    </location>
</feature>
<name>A0A8H5ZK47_COCSA</name>
<evidence type="ECO:0000256" key="6">
    <source>
        <dbReference type="ARBA" id="ARBA00023125"/>
    </source>
</evidence>
<proteinExistence type="predicted"/>
<evidence type="ECO:0000256" key="2">
    <source>
        <dbReference type="ARBA" id="ARBA00022763"/>
    </source>
</evidence>
<evidence type="ECO:0000256" key="3">
    <source>
        <dbReference type="ARBA" id="ARBA00022801"/>
    </source>
</evidence>
<dbReference type="Proteomes" id="UP000624244">
    <property type="component" value="Unassembled WGS sequence"/>
</dbReference>
<keyword evidence="5" id="KW-0067">ATP-binding</keyword>